<sequence>EERLTQLVQKALLDYLAVKAQDDPSVARSRHLYLALWYQDSKPSKSKQPSGDSSSKRKVKGVSKESSDGEKTEAQCVSKSIEARRKFLLSKIGLFEDSISKKSLESGVLQVCIDYANAEVLLKYLASKRSFAKSFPIYLKHILGVLMEPAVLLRAKAIKCLSAVVEVDAEVLALPAVQAAVSHSFLDHSAAVREAAVDLVGKSVLNQLSLVDKYYHMISERILDTGVGVRKRVIKILKEICMEYPEFPKIPDIYMKVIRRLNDEEGVRRLVLEMFQTLWFTPGSEERVACRTANITDMMAAAEDLGLEWLEQLLVSLFKPKDDKEDPKTPQEHEALLTACRQIVDHLVTHELNLNRGSSQKVVVCLRTLFVFAKIQPHLLVEHISKLQPFLSFKHEAQVEQQVVSWTVRVLEAVVPLVQLSSEGFLSQLEQDLVSLMVQQDQAVIFCCVRCLGSVVNNLTHNYELVRNCLDVY</sequence>
<feature type="region of interest" description="Disordered" evidence="1">
    <location>
        <begin position="41"/>
        <end position="71"/>
    </location>
</feature>
<evidence type="ECO:0000256" key="1">
    <source>
        <dbReference type="SAM" id="MobiDB-lite"/>
    </source>
</evidence>
<name>A0A1B6MF21_9HEMI</name>
<evidence type="ECO:0008006" key="3">
    <source>
        <dbReference type="Google" id="ProtNLM"/>
    </source>
</evidence>
<dbReference type="GO" id="GO:0034087">
    <property type="term" value="P:establishment of mitotic sister chromatid cohesion"/>
    <property type="evidence" value="ECO:0007669"/>
    <property type="project" value="TreeGrafter"/>
</dbReference>
<dbReference type="AlphaFoldDB" id="A0A1B6MF21"/>
<protein>
    <recommendedName>
        <fullName evidence="3">Nipped-B protein</fullName>
    </recommendedName>
</protein>
<dbReference type="EMBL" id="GEBQ01005463">
    <property type="protein sequence ID" value="JAT34514.1"/>
    <property type="molecule type" value="Transcribed_RNA"/>
</dbReference>
<dbReference type="InterPro" id="IPR033031">
    <property type="entry name" value="Scc2/Nipped-B"/>
</dbReference>
<dbReference type="PANTHER" id="PTHR21704">
    <property type="entry name" value="NIPPED-B-LIKE PROTEIN DELANGIN SCC2-RELATED"/>
    <property type="match status" value="1"/>
</dbReference>
<dbReference type="GO" id="GO:0003682">
    <property type="term" value="F:chromatin binding"/>
    <property type="evidence" value="ECO:0007669"/>
    <property type="project" value="TreeGrafter"/>
</dbReference>
<dbReference type="GO" id="GO:0010468">
    <property type="term" value="P:regulation of gene expression"/>
    <property type="evidence" value="ECO:0007669"/>
    <property type="project" value="InterPro"/>
</dbReference>
<dbReference type="InterPro" id="IPR011989">
    <property type="entry name" value="ARM-like"/>
</dbReference>
<dbReference type="InterPro" id="IPR026003">
    <property type="entry name" value="Cohesin_HEAT"/>
</dbReference>
<feature type="non-terminal residue" evidence="2">
    <location>
        <position position="1"/>
    </location>
</feature>
<organism evidence="2">
    <name type="scientific">Graphocephala atropunctata</name>
    <dbReference type="NCBI Taxonomy" id="36148"/>
    <lineage>
        <taxon>Eukaryota</taxon>
        <taxon>Metazoa</taxon>
        <taxon>Ecdysozoa</taxon>
        <taxon>Arthropoda</taxon>
        <taxon>Hexapoda</taxon>
        <taxon>Insecta</taxon>
        <taxon>Pterygota</taxon>
        <taxon>Neoptera</taxon>
        <taxon>Paraneoptera</taxon>
        <taxon>Hemiptera</taxon>
        <taxon>Auchenorrhyncha</taxon>
        <taxon>Membracoidea</taxon>
        <taxon>Cicadellidae</taxon>
        <taxon>Cicadellinae</taxon>
        <taxon>Cicadellini</taxon>
        <taxon>Graphocephala</taxon>
    </lineage>
</organism>
<dbReference type="PANTHER" id="PTHR21704:SF18">
    <property type="entry name" value="NIPPED-B-LIKE PROTEIN"/>
    <property type="match status" value="1"/>
</dbReference>
<dbReference type="Gene3D" id="1.25.10.10">
    <property type="entry name" value="Leucine-rich Repeat Variant"/>
    <property type="match status" value="1"/>
</dbReference>
<dbReference type="GO" id="GO:0061775">
    <property type="term" value="F:cohesin loader activity"/>
    <property type="evidence" value="ECO:0007669"/>
    <property type="project" value="InterPro"/>
</dbReference>
<dbReference type="GO" id="GO:0140588">
    <property type="term" value="P:chromatin looping"/>
    <property type="evidence" value="ECO:0007669"/>
    <property type="project" value="InterPro"/>
</dbReference>
<feature type="compositionally biased region" description="Basic and acidic residues" evidence="1">
    <location>
        <begin position="62"/>
        <end position="71"/>
    </location>
</feature>
<dbReference type="GO" id="GO:0090694">
    <property type="term" value="C:Scc2-Scc4 cohesin loading complex"/>
    <property type="evidence" value="ECO:0007669"/>
    <property type="project" value="TreeGrafter"/>
</dbReference>
<evidence type="ECO:0000313" key="2">
    <source>
        <dbReference type="EMBL" id="JAT34514.1"/>
    </source>
</evidence>
<accession>A0A1B6MF21</accession>
<reference evidence="2" key="1">
    <citation type="submission" date="2015-11" db="EMBL/GenBank/DDBJ databases">
        <title>De novo transcriptome assembly of four potential Pierce s Disease insect vectors from Arizona vineyards.</title>
        <authorList>
            <person name="Tassone E.E."/>
        </authorList>
    </citation>
    <scope>NUCLEOTIDE SEQUENCE</scope>
</reference>
<dbReference type="SUPFAM" id="SSF48371">
    <property type="entry name" value="ARM repeat"/>
    <property type="match status" value="1"/>
</dbReference>
<dbReference type="InterPro" id="IPR016024">
    <property type="entry name" value="ARM-type_fold"/>
</dbReference>
<proteinExistence type="predicted"/>
<feature type="non-terminal residue" evidence="2">
    <location>
        <position position="473"/>
    </location>
</feature>
<dbReference type="GO" id="GO:0071169">
    <property type="term" value="P:establishment of protein localization to chromatin"/>
    <property type="evidence" value="ECO:0007669"/>
    <property type="project" value="TreeGrafter"/>
</dbReference>
<dbReference type="GO" id="GO:1990414">
    <property type="term" value="P:replication-born double-strand break repair via sister chromatid exchange"/>
    <property type="evidence" value="ECO:0007669"/>
    <property type="project" value="TreeGrafter"/>
</dbReference>
<gene>
    <name evidence="2" type="ORF">g.12927</name>
</gene>
<dbReference type="Pfam" id="PF12765">
    <property type="entry name" value="Cohesin_HEAT"/>
    <property type="match status" value="1"/>
</dbReference>